<dbReference type="AlphaFoldDB" id="A0A5N7BRX9"/>
<dbReference type="OrthoDB" id="5429442at2759"/>
<feature type="region of interest" description="Disordered" evidence="1">
    <location>
        <begin position="197"/>
        <end position="271"/>
    </location>
</feature>
<protein>
    <submittedName>
        <fullName evidence="2">Uncharacterized protein</fullName>
    </submittedName>
</protein>
<evidence type="ECO:0000313" key="2">
    <source>
        <dbReference type="EMBL" id="KAE8384519.1"/>
    </source>
</evidence>
<accession>A0A5N7BRX9</accession>
<proteinExistence type="predicted"/>
<sequence length="400" mass="45576">MQRSTWQEISRKLFLGRLRMSTRHSRRRLRQPVASYIPVQARSASASPALATWLTCIQTLSTYHKLPVLPTLGVLPRDASTVKITIPDKLTGHVRLQGDRFQLHIPSAKFGFIKGIPRDSTTRQIKGGPPPSGLLPRVRWQPSLEYDSKNSRAKLTLIATNMTTKAVAFARIKVTMSQVRVLDGYVIFSDEKWEKKTEKPDKYVKQRRNKGNTKEGEQEPSPDKTSPTNRTESVPLKDGQSGKTLASDKADQQDEQDTPSGSEASSETDDEKQAWLLSHTGITADRRLKDLYVDYKVVGKDRLLEFSVLPEGTFPPNRGLRFLFSADPRVLSFTLELEGTIHKAGKYVLQLTELWSDPGFIVKPARTRWQLHSLLCCCRQERRRACLRQWIRKLPRKFKE</sequence>
<name>A0A5N7BRX9_PETAA</name>
<evidence type="ECO:0000256" key="1">
    <source>
        <dbReference type="SAM" id="MobiDB-lite"/>
    </source>
</evidence>
<reference evidence="2" key="1">
    <citation type="submission" date="2019-04" db="EMBL/GenBank/DDBJ databases">
        <title>Friends and foes A comparative genomics studyof 23 Aspergillus species from section Flavi.</title>
        <authorList>
            <consortium name="DOE Joint Genome Institute"/>
            <person name="Kjaerbolling I."/>
            <person name="Vesth T."/>
            <person name="Frisvad J.C."/>
            <person name="Nybo J.L."/>
            <person name="Theobald S."/>
            <person name="Kildgaard S."/>
            <person name="Isbrandt T."/>
            <person name="Kuo A."/>
            <person name="Sato A."/>
            <person name="Lyhne E.K."/>
            <person name="Kogle M.E."/>
            <person name="Wiebenga A."/>
            <person name="Kun R.S."/>
            <person name="Lubbers R.J."/>
            <person name="Makela M.R."/>
            <person name="Barry K."/>
            <person name="Chovatia M."/>
            <person name="Clum A."/>
            <person name="Daum C."/>
            <person name="Haridas S."/>
            <person name="He G."/>
            <person name="LaButti K."/>
            <person name="Lipzen A."/>
            <person name="Mondo S."/>
            <person name="Riley R."/>
            <person name="Salamov A."/>
            <person name="Simmons B.A."/>
            <person name="Magnuson J.K."/>
            <person name="Henrissat B."/>
            <person name="Mortensen U.H."/>
            <person name="Larsen T.O."/>
            <person name="Devries R.P."/>
            <person name="Grigoriev I.V."/>
            <person name="Machida M."/>
            <person name="Baker S.E."/>
            <person name="Andersen M.R."/>
        </authorList>
    </citation>
    <scope>NUCLEOTIDE SEQUENCE [LARGE SCALE GENOMIC DNA]</scope>
    <source>
        <strain evidence="2">IBT 14317</strain>
    </source>
</reference>
<organism evidence="2">
    <name type="scientific">Petromyces alliaceus</name>
    <name type="common">Aspergillus alliaceus</name>
    <dbReference type="NCBI Taxonomy" id="209559"/>
    <lineage>
        <taxon>Eukaryota</taxon>
        <taxon>Fungi</taxon>
        <taxon>Dikarya</taxon>
        <taxon>Ascomycota</taxon>
        <taxon>Pezizomycotina</taxon>
        <taxon>Eurotiomycetes</taxon>
        <taxon>Eurotiomycetidae</taxon>
        <taxon>Eurotiales</taxon>
        <taxon>Aspergillaceae</taxon>
        <taxon>Aspergillus</taxon>
        <taxon>Aspergillus subgen. Circumdati</taxon>
    </lineage>
</organism>
<feature type="compositionally biased region" description="Polar residues" evidence="1">
    <location>
        <begin position="223"/>
        <end position="232"/>
    </location>
</feature>
<dbReference type="Proteomes" id="UP000326877">
    <property type="component" value="Unassembled WGS sequence"/>
</dbReference>
<dbReference type="EMBL" id="ML735368">
    <property type="protein sequence ID" value="KAE8384519.1"/>
    <property type="molecule type" value="Genomic_DNA"/>
</dbReference>
<gene>
    <name evidence="2" type="ORF">BDV23DRAFT_166631</name>
</gene>